<comment type="caution">
    <text evidence="1">The sequence shown here is derived from an EMBL/GenBank/DDBJ whole genome shotgun (WGS) entry which is preliminary data.</text>
</comment>
<organism evidence="1 2">
    <name type="scientific">Xenorhabdus vietnamensis</name>
    <dbReference type="NCBI Taxonomy" id="351656"/>
    <lineage>
        <taxon>Bacteria</taxon>
        <taxon>Pseudomonadati</taxon>
        <taxon>Pseudomonadota</taxon>
        <taxon>Gammaproteobacteria</taxon>
        <taxon>Enterobacterales</taxon>
        <taxon>Morganellaceae</taxon>
        <taxon>Xenorhabdus</taxon>
    </lineage>
</organism>
<keyword evidence="2" id="KW-1185">Reference proteome</keyword>
<accession>A0A1Y2S948</accession>
<dbReference type="InterPro" id="IPR029058">
    <property type="entry name" value="AB_hydrolase_fold"/>
</dbReference>
<gene>
    <name evidence="1" type="ORF">Xvie_03728</name>
</gene>
<evidence type="ECO:0000313" key="1">
    <source>
        <dbReference type="EMBL" id="OTA14404.1"/>
    </source>
</evidence>
<dbReference type="SUPFAM" id="SSF53474">
    <property type="entry name" value="alpha/beta-Hydrolases"/>
    <property type="match status" value="1"/>
</dbReference>
<sequence length="115" mass="13335">MSEIQRSELFLTEFKQVNLVPDNISHKEFQYFLVILHAHINATDQYQGKIYPGEILVVEAEESLPGRKKLNEPGLGWQYLSHDRLRIISAMGNHVSMMQEPNITYIANQLRKVLL</sequence>
<dbReference type="Gene3D" id="3.40.50.1820">
    <property type="entry name" value="alpha/beta hydrolase"/>
    <property type="match status" value="1"/>
</dbReference>
<dbReference type="Proteomes" id="UP000194350">
    <property type="component" value="Unassembled WGS sequence"/>
</dbReference>
<dbReference type="AlphaFoldDB" id="A0A1Y2S948"/>
<name>A0A1Y2S948_9GAMM</name>
<protein>
    <submittedName>
        <fullName evidence="1">Non-ribosomal peptide synthetase</fullName>
    </submittedName>
</protein>
<reference evidence="1 2" key="1">
    <citation type="submission" date="2016-10" db="EMBL/GenBank/DDBJ databases">
        <title>Systematic genetic and metabolomic analysis of Xenorhabdus and Photorhabdus spp., highlights the requirements for a dual symbiotic and pathogenic life style.</title>
        <authorList>
            <person name="Tobias N.J."/>
            <person name="Wolff H."/>
            <person name="Djahanschiri B."/>
            <person name="Pidot S.J."/>
            <person name="Stinear T.P."/>
            <person name="Ebersberger I."/>
            <person name="Bode H.B."/>
        </authorList>
    </citation>
    <scope>NUCLEOTIDE SEQUENCE [LARGE SCALE GENOMIC DNA]</scope>
    <source>
        <strain evidence="1 2">DSM 22392</strain>
    </source>
</reference>
<dbReference type="EMBL" id="MUBJ01000032">
    <property type="protein sequence ID" value="OTA14404.1"/>
    <property type="molecule type" value="Genomic_DNA"/>
</dbReference>
<proteinExistence type="predicted"/>
<evidence type="ECO:0000313" key="2">
    <source>
        <dbReference type="Proteomes" id="UP000194350"/>
    </source>
</evidence>
<dbReference type="STRING" id="351656.Xvie_03728"/>